<proteinExistence type="predicted"/>
<sequence>MERQKLCEEAKVDEKTVTYELEAAEVLAAMARCSSVSDLREERLQTESVCTHFCRRHRGLKFSGNLSTSVANPVDPEQNVETTTRQLCSTSYPSNATIKSRRTLSEAYKEEQRRRRVLANRESARRTIRRRQVRYVGFTSSNCAYLLHFSF</sequence>
<gene>
    <name evidence="1" type="ORF">OLEA9_A102558</name>
</gene>
<dbReference type="Proteomes" id="UP000594638">
    <property type="component" value="Unassembled WGS sequence"/>
</dbReference>
<evidence type="ECO:0000313" key="1">
    <source>
        <dbReference type="EMBL" id="CAA3030013.1"/>
    </source>
</evidence>
<accession>A0A8S0VEI2</accession>
<dbReference type="Gramene" id="OE9A102558T1">
    <property type="protein sequence ID" value="OE9A102558C1"/>
    <property type="gene ID" value="OE9A102558"/>
</dbReference>
<dbReference type="EMBL" id="CACTIH010009344">
    <property type="protein sequence ID" value="CAA3030013.1"/>
    <property type="molecule type" value="Genomic_DNA"/>
</dbReference>
<dbReference type="AlphaFoldDB" id="A0A8S0VEI2"/>
<name>A0A8S0VEI2_OLEEU</name>
<protein>
    <recommendedName>
        <fullName evidence="3">BZIP domain-containing protein</fullName>
    </recommendedName>
</protein>
<evidence type="ECO:0008006" key="3">
    <source>
        <dbReference type="Google" id="ProtNLM"/>
    </source>
</evidence>
<comment type="caution">
    <text evidence="1">The sequence shown here is derived from an EMBL/GenBank/DDBJ whole genome shotgun (WGS) entry which is preliminary data.</text>
</comment>
<keyword evidence="2" id="KW-1185">Reference proteome</keyword>
<evidence type="ECO:0000313" key="2">
    <source>
        <dbReference type="Proteomes" id="UP000594638"/>
    </source>
</evidence>
<organism evidence="1 2">
    <name type="scientific">Olea europaea subsp. europaea</name>
    <dbReference type="NCBI Taxonomy" id="158383"/>
    <lineage>
        <taxon>Eukaryota</taxon>
        <taxon>Viridiplantae</taxon>
        <taxon>Streptophyta</taxon>
        <taxon>Embryophyta</taxon>
        <taxon>Tracheophyta</taxon>
        <taxon>Spermatophyta</taxon>
        <taxon>Magnoliopsida</taxon>
        <taxon>eudicotyledons</taxon>
        <taxon>Gunneridae</taxon>
        <taxon>Pentapetalae</taxon>
        <taxon>asterids</taxon>
        <taxon>lamiids</taxon>
        <taxon>Lamiales</taxon>
        <taxon>Oleaceae</taxon>
        <taxon>Oleeae</taxon>
        <taxon>Olea</taxon>
    </lineage>
</organism>
<reference evidence="1 2" key="1">
    <citation type="submission" date="2019-12" db="EMBL/GenBank/DDBJ databases">
        <authorList>
            <person name="Alioto T."/>
            <person name="Alioto T."/>
            <person name="Gomez Garrido J."/>
        </authorList>
    </citation>
    <scope>NUCLEOTIDE SEQUENCE [LARGE SCALE GENOMIC DNA]</scope>
</reference>